<evidence type="ECO:0000256" key="2">
    <source>
        <dbReference type="SAM" id="Phobius"/>
    </source>
</evidence>
<feature type="transmembrane region" description="Helical" evidence="2">
    <location>
        <begin position="129"/>
        <end position="151"/>
    </location>
</feature>
<comment type="caution">
    <text evidence="3">The sequence shown here is derived from an EMBL/GenBank/DDBJ whole genome shotgun (WGS) entry which is preliminary data.</text>
</comment>
<dbReference type="STRING" id="1841610.A6X21_09140"/>
<dbReference type="InterPro" id="IPR013783">
    <property type="entry name" value="Ig-like_fold"/>
</dbReference>
<dbReference type="SUPFAM" id="SSF49299">
    <property type="entry name" value="PKD domain"/>
    <property type="match status" value="1"/>
</dbReference>
<dbReference type="InterPro" id="IPR035986">
    <property type="entry name" value="PKD_dom_sf"/>
</dbReference>
<dbReference type="Proteomes" id="UP000094828">
    <property type="component" value="Unassembled WGS sequence"/>
</dbReference>
<feature type="compositionally biased region" description="Basic and acidic residues" evidence="1">
    <location>
        <begin position="266"/>
        <end position="275"/>
    </location>
</feature>
<feature type="region of interest" description="Disordered" evidence="1">
    <location>
        <begin position="50"/>
        <end position="75"/>
    </location>
</feature>
<accession>A0A1C3E7R1</accession>
<keyword evidence="4" id="KW-1185">Reference proteome</keyword>
<evidence type="ECO:0000313" key="4">
    <source>
        <dbReference type="Proteomes" id="UP000094828"/>
    </source>
</evidence>
<keyword evidence="2" id="KW-0812">Transmembrane</keyword>
<gene>
    <name evidence="3" type="ORF">A6X21_09140</name>
</gene>
<dbReference type="Gene3D" id="2.60.40.10">
    <property type="entry name" value="Immunoglobulins"/>
    <property type="match status" value="1"/>
</dbReference>
<feature type="compositionally biased region" description="Pro residues" evidence="1">
    <location>
        <begin position="243"/>
        <end position="265"/>
    </location>
</feature>
<organism evidence="3 4">
    <name type="scientific">Planctopirus hydrillae</name>
    <dbReference type="NCBI Taxonomy" id="1841610"/>
    <lineage>
        <taxon>Bacteria</taxon>
        <taxon>Pseudomonadati</taxon>
        <taxon>Planctomycetota</taxon>
        <taxon>Planctomycetia</taxon>
        <taxon>Planctomycetales</taxon>
        <taxon>Planctomycetaceae</taxon>
        <taxon>Planctopirus</taxon>
    </lineage>
</organism>
<evidence type="ECO:0000256" key="1">
    <source>
        <dbReference type="SAM" id="MobiDB-lite"/>
    </source>
</evidence>
<feature type="region of interest" description="Disordered" evidence="1">
    <location>
        <begin position="237"/>
        <end position="293"/>
    </location>
</feature>
<name>A0A1C3E7R1_9PLAN</name>
<dbReference type="AlphaFoldDB" id="A0A1C3E7R1"/>
<evidence type="ECO:0008006" key="5">
    <source>
        <dbReference type="Google" id="ProtNLM"/>
    </source>
</evidence>
<keyword evidence="2" id="KW-0472">Membrane</keyword>
<evidence type="ECO:0000313" key="3">
    <source>
        <dbReference type="EMBL" id="ODA29254.1"/>
    </source>
</evidence>
<sequence length="394" mass="41391">MLKSFLLGLSGALIAYLGQWLTSTDFGVYSPLVAAFAPVLVNYLTRLKNGDGKKDDGGDDDTPSGDAISQPFPNQPSDSLLRDLFPGLPIHPAAAYHLPPGDEVAQVNPFTYGRSQPHALPISPPGVKWVPLGLIALLLCLSLVGCGQAAAGSRPPRAVISGPSRGEPGEFLEFSARSSEGSPTHVRWTIAPELKGRKQLSSTEATDITAAGFPGTYILTLSVSNQHGVDTTSRQYVVDGRQPTPPPEPKPVNPDPVPPAPVPEPVKPDPVKPEPVKPVPPPEPAPNPSKTFGVAPKLTAALKSINRPNRASDLSGVIGEARAAAKAMEAGSLDPTSAIQRLAAALEKLPADYKPLLLVIVSEIKRVYGEGLLKTPLDYAALFLEAAIALESVT</sequence>
<dbReference type="EMBL" id="LYDR01000137">
    <property type="protein sequence ID" value="ODA29254.1"/>
    <property type="molecule type" value="Genomic_DNA"/>
</dbReference>
<protein>
    <recommendedName>
        <fullName evidence="5">PKD domain-containing protein</fullName>
    </recommendedName>
</protein>
<keyword evidence="2" id="KW-1133">Transmembrane helix</keyword>
<feature type="compositionally biased region" description="Pro residues" evidence="1">
    <location>
        <begin position="276"/>
        <end position="287"/>
    </location>
</feature>
<reference evidence="3 4" key="1">
    <citation type="submission" date="2016-05" db="EMBL/GenBank/DDBJ databases">
        <title>Genomic and physiological characterization of Planctopirus sp. isolated from fresh water lake.</title>
        <authorList>
            <person name="Subhash Y."/>
            <person name="Ramana C."/>
        </authorList>
    </citation>
    <scope>NUCLEOTIDE SEQUENCE [LARGE SCALE GENOMIC DNA]</scope>
    <source>
        <strain evidence="3 4">JC280</strain>
    </source>
</reference>
<proteinExistence type="predicted"/>